<comment type="caution">
    <text evidence="1">The sequence shown here is derived from an EMBL/GenBank/DDBJ whole genome shotgun (WGS) entry which is preliminary data.</text>
</comment>
<dbReference type="GO" id="GO:0005737">
    <property type="term" value="C:cytoplasm"/>
    <property type="evidence" value="ECO:0007669"/>
    <property type="project" value="TreeGrafter"/>
</dbReference>
<organism evidence="1 2">
    <name type="scientific">Halobacterium bonnevillei</name>
    <dbReference type="NCBI Taxonomy" id="2692200"/>
    <lineage>
        <taxon>Archaea</taxon>
        <taxon>Methanobacteriati</taxon>
        <taxon>Methanobacteriota</taxon>
        <taxon>Stenosarchaea group</taxon>
        <taxon>Halobacteria</taxon>
        <taxon>Halobacteriales</taxon>
        <taxon>Halobacteriaceae</taxon>
        <taxon>Halobacterium</taxon>
    </lineage>
</organism>
<proteinExistence type="predicted"/>
<dbReference type="AlphaFoldDB" id="A0A6B0SRF4"/>
<dbReference type="PANTHER" id="PTHR13812:SF19">
    <property type="entry name" value="KETIMINE REDUCTASE MU-CRYSTALLIN"/>
    <property type="match status" value="1"/>
</dbReference>
<dbReference type="SUPFAM" id="SSF51735">
    <property type="entry name" value="NAD(P)-binding Rossmann-fold domains"/>
    <property type="match status" value="1"/>
</dbReference>
<dbReference type="Pfam" id="PF02423">
    <property type="entry name" value="OCD_Mu_crystall"/>
    <property type="match status" value="1"/>
</dbReference>
<dbReference type="InterPro" id="IPR036291">
    <property type="entry name" value="NAD(P)-bd_dom_sf"/>
</dbReference>
<reference evidence="1 2" key="1">
    <citation type="submission" date="2019-12" db="EMBL/GenBank/DDBJ databases">
        <title>Isolation and characterization of three novel carbon monoxide-oxidizing members of Halobacteria from salione crusts and soils.</title>
        <authorList>
            <person name="Myers M.R."/>
            <person name="King G.M."/>
        </authorList>
    </citation>
    <scope>NUCLEOTIDE SEQUENCE [LARGE SCALE GENOMIC DNA]</scope>
    <source>
        <strain evidence="1 2">PCN9</strain>
    </source>
</reference>
<keyword evidence="2" id="KW-1185">Reference proteome</keyword>
<protein>
    <submittedName>
        <fullName evidence="1">Ornithine cyclodeaminase family protein</fullName>
    </submittedName>
</protein>
<evidence type="ECO:0000313" key="1">
    <source>
        <dbReference type="EMBL" id="MXR22153.1"/>
    </source>
</evidence>
<accession>A0A6B0SRF4</accession>
<dbReference type="Proteomes" id="UP000471521">
    <property type="component" value="Unassembled WGS sequence"/>
</dbReference>
<dbReference type="PANTHER" id="PTHR13812">
    <property type="entry name" value="KETIMINE REDUCTASE MU-CRYSTALLIN"/>
    <property type="match status" value="1"/>
</dbReference>
<name>A0A6B0SRF4_9EURY</name>
<dbReference type="EMBL" id="WUUU01000210">
    <property type="protein sequence ID" value="MXR22153.1"/>
    <property type="molecule type" value="Genomic_DNA"/>
</dbReference>
<dbReference type="Gene3D" id="3.40.50.720">
    <property type="entry name" value="NAD(P)-binding Rossmann-like Domain"/>
    <property type="match status" value="1"/>
</dbReference>
<dbReference type="InterPro" id="IPR003462">
    <property type="entry name" value="ODC_Mu_crystall"/>
</dbReference>
<evidence type="ECO:0000313" key="2">
    <source>
        <dbReference type="Proteomes" id="UP000471521"/>
    </source>
</evidence>
<feature type="non-terminal residue" evidence="1">
    <location>
        <position position="1"/>
    </location>
</feature>
<gene>
    <name evidence="1" type="ORF">GRX66_16720</name>
</gene>
<sequence>HVAVYSPSDSRHECASDLRDEGLDAEAVDSPTAAVEGANVVVTATTSSEPVFPAGALEPGALVVAVGAYNAEMQELEPEVFDRAARVFADVPEEVAGIGDVTATNLDESDLIPIADVLEGDGGRKTEDEILVMESVGSAVLDVAAASYVYDAATDAGVGTEQSL</sequence>